<sequence>MFNRIGTSEVPNYFCKVLFKADKDDHYGHYSVLGRKEDADMEFYGKLRKQISNVPTHNILVRTRDLITKEDSSNCGFERNMRKHNLEMKTERSFWNSALRKV</sequence>
<accession>A0AAV4DGW1</accession>
<comment type="caution">
    <text evidence="1">The sequence shown here is derived from an EMBL/GenBank/DDBJ whole genome shotgun (WGS) entry which is preliminary data.</text>
</comment>
<dbReference type="AlphaFoldDB" id="A0AAV4DGW1"/>
<protein>
    <submittedName>
        <fullName evidence="1">Uncharacterized protein</fullName>
    </submittedName>
</protein>
<keyword evidence="2" id="KW-1185">Reference proteome</keyword>
<organism evidence="1 2">
    <name type="scientific">Plakobranchus ocellatus</name>
    <dbReference type="NCBI Taxonomy" id="259542"/>
    <lineage>
        <taxon>Eukaryota</taxon>
        <taxon>Metazoa</taxon>
        <taxon>Spiralia</taxon>
        <taxon>Lophotrochozoa</taxon>
        <taxon>Mollusca</taxon>
        <taxon>Gastropoda</taxon>
        <taxon>Heterobranchia</taxon>
        <taxon>Euthyneura</taxon>
        <taxon>Panpulmonata</taxon>
        <taxon>Sacoglossa</taxon>
        <taxon>Placobranchoidea</taxon>
        <taxon>Plakobranchidae</taxon>
        <taxon>Plakobranchus</taxon>
    </lineage>
</organism>
<evidence type="ECO:0000313" key="1">
    <source>
        <dbReference type="EMBL" id="GFO43497.1"/>
    </source>
</evidence>
<dbReference type="EMBL" id="BLXT01007882">
    <property type="protein sequence ID" value="GFO43497.1"/>
    <property type="molecule type" value="Genomic_DNA"/>
</dbReference>
<gene>
    <name evidence="1" type="ORF">PoB_007000200</name>
</gene>
<reference evidence="1 2" key="1">
    <citation type="journal article" date="2021" name="Elife">
        <title>Chloroplast acquisition without the gene transfer in kleptoplastic sea slugs, Plakobranchus ocellatus.</title>
        <authorList>
            <person name="Maeda T."/>
            <person name="Takahashi S."/>
            <person name="Yoshida T."/>
            <person name="Shimamura S."/>
            <person name="Takaki Y."/>
            <person name="Nagai Y."/>
            <person name="Toyoda A."/>
            <person name="Suzuki Y."/>
            <person name="Arimoto A."/>
            <person name="Ishii H."/>
            <person name="Satoh N."/>
            <person name="Nishiyama T."/>
            <person name="Hasebe M."/>
            <person name="Maruyama T."/>
            <person name="Minagawa J."/>
            <person name="Obokata J."/>
            <person name="Shigenobu S."/>
        </authorList>
    </citation>
    <scope>NUCLEOTIDE SEQUENCE [LARGE SCALE GENOMIC DNA]</scope>
</reference>
<evidence type="ECO:0000313" key="2">
    <source>
        <dbReference type="Proteomes" id="UP000735302"/>
    </source>
</evidence>
<dbReference type="Proteomes" id="UP000735302">
    <property type="component" value="Unassembled WGS sequence"/>
</dbReference>
<proteinExistence type="predicted"/>
<name>A0AAV4DGW1_9GAST</name>